<evidence type="ECO:0000256" key="1">
    <source>
        <dbReference type="SAM" id="SignalP"/>
    </source>
</evidence>
<feature type="signal peptide" evidence="1">
    <location>
        <begin position="1"/>
        <end position="24"/>
    </location>
</feature>
<dbReference type="OrthoDB" id="5959358at2"/>
<dbReference type="STRING" id="578942.SAMN05216289_10834"/>
<dbReference type="SUPFAM" id="SSF51161">
    <property type="entry name" value="Trimeric LpxA-like enzymes"/>
    <property type="match status" value="1"/>
</dbReference>
<dbReference type="Gene3D" id="2.160.20.20">
    <property type="match status" value="1"/>
</dbReference>
<evidence type="ECO:0008006" key="4">
    <source>
        <dbReference type="Google" id="ProtNLM"/>
    </source>
</evidence>
<dbReference type="AlphaFoldDB" id="A0A1I4X6M5"/>
<protein>
    <recommendedName>
        <fullName evidence="4">Polymer-forming cytoskeletal protein</fullName>
    </recommendedName>
</protein>
<dbReference type="Proteomes" id="UP000198575">
    <property type="component" value="Unassembled WGS sequence"/>
</dbReference>
<reference evidence="2 3" key="1">
    <citation type="submission" date="2016-10" db="EMBL/GenBank/DDBJ databases">
        <authorList>
            <person name="de Groot N.N."/>
        </authorList>
    </citation>
    <scope>NUCLEOTIDE SEQUENCE [LARGE SCALE GENOMIC DNA]</scope>
    <source>
        <strain evidence="2 3">CGMCC 1.7659</strain>
    </source>
</reference>
<accession>A0A1I4X6M5</accession>
<dbReference type="RefSeq" id="WP_092406713.1">
    <property type="nucleotide sequence ID" value="NZ_FOVF01000008.1"/>
</dbReference>
<name>A0A1I4X6M5_9GAMM</name>
<sequence length="220" mass="22855">MVRPIISSLAVAALALGLSLPAWAGDDHSKVNGSIRIEDGRSVGDLDTVNGSIRLGDHGQAEEVSTVNGSIEIGDDATIESAGTVNGRISIGRHVRVAREVSTVNGSLTLDDGSDVSGDVSNVNGGIRLRSAHVGGGIRTVSGDIEVGADSRVDRGILVEKTNSWFNFGSNQPPRVVIGPRSVVQGSLVFERDVELYVSDSARIGEVKGATPVMFSGENP</sequence>
<proteinExistence type="predicted"/>
<evidence type="ECO:0000313" key="2">
    <source>
        <dbReference type="EMBL" id="SFN21621.1"/>
    </source>
</evidence>
<dbReference type="InterPro" id="IPR012332">
    <property type="entry name" value="Autotransporter_pectin_lyase_C"/>
</dbReference>
<organism evidence="2 3">
    <name type="scientific">Dokdonella immobilis</name>
    <dbReference type="NCBI Taxonomy" id="578942"/>
    <lineage>
        <taxon>Bacteria</taxon>
        <taxon>Pseudomonadati</taxon>
        <taxon>Pseudomonadota</taxon>
        <taxon>Gammaproteobacteria</taxon>
        <taxon>Lysobacterales</taxon>
        <taxon>Rhodanobacteraceae</taxon>
        <taxon>Dokdonella</taxon>
    </lineage>
</organism>
<keyword evidence="3" id="KW-1185">Reference proteome</keyword>
<evidence type="ECO:0000313" key="3">
    <source>
        <dbReference type="Proteomes" id="UP000198575"/>
    </source>
</evidence>
<feature type="chain" id="PRO_5011716615" description="Polymer-forming cytoskeletal protein" evidence="1">
    <location>
        <begin position="25"/>
        <end position="220"/>
    </location>
</feature>
<dbReference type="InterPro" id="IPR011004">
    <property type="entry name" value="Trimer_LpxA-like_sf"/>
</dbReference>
<keyword evidence="1" id="KW-0732">Signal</keyword>
<gene>
    <name evidence="2" type="ORF">SAMN05216289_10834</name>
</gene>
<dbReference type="EMBL" id="FOVF01000008">
    <property type="protein sequence ID" value="SFN21621.1"/>
    <property type="molecule type" value="Genomic_DNA"/>
</dbReference>